<dbReference type="InterPro" id="IPR002347">
    <property type="entry name" value="SDR_fam"/>
</dbReference>
<dbReference type="PRINTS" id="PR00081">
    <property type="entry name" value="GDHRDH"/>
</dbReference>
<sequence>MQKVAIFIGKVSGIGLAVARALCEREWMVHIISRGAHNIKRLDFVFGSVIPDGKAGVADNLTVVVRTAVLALKYGQHNPDGQECSVVLNANGASFCAAESILDPGLDTAAINFVRYISKSWAKQNVRVNVICPALVPDGIPPMAKVVQVVLGLVTGELMKDSRKAAGIDETLHGLAVEISGEKIHFRDAQGRTCFPMAH</sequence>
<accession>A0ABR1SCE6</accession>
<keyword evidence="2" id="KW-1185">Reference proteome</keyword>
<evidence type="ECO:0000313" key="2">
    <source>
        <dbReference type="Proteomes" id="UP001444661"/>
    </source>
</evidence>
<dbReference type="EMBL" id="JAQQWK010000010">
    <property type="protein sequence ID" value="KAK8029499.1"/>
    <property type="molecule type" value="Genomic_DNA"/>
</dbReference>
<reference evidence="1 2" key="1">
    <citation type="submission" date="2023-01" db="EMBL/GenBank/DDBJ databases">
        <title>Analysis of 21 Apiospora genomes using comparative genomics revels a genus with tremendous synthesis potential of carbohydrate active enzymes and secondary metabolites.</title>
        <authorList>
            <person name="Sorensen T."/>
        </authorList>
    </citation>
    <scope>NUCLEOTIDE SEQUENCE [LARGE SCALE GENOMIC DNA]</scope>
    <source>
        <strain evidence="1 2">CBS 33761</strain>
    </source>
</reference>
<dbReference type="Proteomes" id="UP001444661">
    <property type="component" value="Unassembled WGS sequence"/>
</dbReference>
<dbReference type="InterPro" id="IPR036291">
    <property type="entry name" value="NAD(P)-bd_dom_sf"/>
</dbReference>
<gene>
    <name evidence="1" type="ORF">PG993_010790</name>
</gene>
<organism evidence="1 2">
    <name type="scientific">Apiospora rasikravindrae</name>
    <dbReference type="NCBI Taxonomy" id="990691"/>
    <lineage>
        <taxon>Eukaryota</taxon>
        <taxon>Fungi</taxon>
        <taxon>Dikarya</taxon>
        <taxon>Ascomycota</taxon>
        <taxon>Pezizomycotina</taxon>
        <taxon>Sordariomycetes</taxon>
        <taxon>Xylariomycetidae</taxon>
        <taxon>Amphisphaeriales</taxon>
        <taxon>Apiosporaceae</taxon>
        <taxon>Apiospora</taxon>
    </lineage>
</organism>
<proteinExistence type="predicted"/>
<dbReference type="SUPFAM" id="SSF51735">
    <property type="entry name" value="NAD(P)-binding Rossmann-fold domains"/>
    <property type="match status" value="1"/>
</dbReference>
<evidence type="ECO:0000313" key="1">
    <source>
        <dbReference type="EMBL" id="KAK8029499.1"/>
    </source>
</evidence>
<comment type="caution">
    <text evidence="1">The sequence shown here is derived from an EMBL/GenBank/DDBJ whole genome shotgun (WGS) entry which is preliminary data.</text>
</comment>
<protein>
    <submittedName>
        <fullName evidence="1">Uncharacterized protein</fullName>
    </submittedName>
</protein>
<name>A0ABR1SCE6_9PEZI</name>